<proteinExistence type="predicted"/>
<organism evidence="1 2">
    <name type="scientific">Sphingobacterium spiritivorum</name>
    <name type="common">Flavobacterium spiritivorum</name>
    <dbReference type="NCBI Taxonomy" id="258"/>
    <lineage>
        <taxon>Bacteria</taxon>
        <taxon>Pseudomonadati</taxon>
        <taxon>Bacteroidota</taxon>
        <taxon>Sphingobacteriia</taxon>
        <taxon>Sphingobacteriales</taxon>
        <taxon>Sphingobacteriaceae</taxon>
        <taxon>Sphingobacterium</taxon>
    </lineage>
</organism>
<sequence length="50" mass="5865">MTEFNLFIAEDDDNVIDGYKSNIDSYNTTNQQIRIVYTIEKRQRCSNSNS</sequence>
<gene>
    <name evidence="1" type="ORF">NCTC11388_00676</name>
</gene>
<dbReference type="AlphaFoldDB" id="A0A380BIE1"/>
<name>A0A380BIE1_SPHSI</name>
<evidence type="ECO:0000313" key="2">
    <source>
        <dbReference type="Proteomes" id="UP000254893"/>
    </source>
</evidence>
<dbReference type="EMBL" id="UGYW01000002">
    <property type="protein sequence ID" value="SUJ01074.1"/>
    <property type="molecule type" value="Genomic_DNA"/>
</dbReference>
<evidence type="ECO:0000313" key="1">
    <source>
        <dbReference type="EMBL" id="SUJ01074.1"/>
    </source>
</evidence>
<dbReference type="Proteomes" id="UP000254893">
    <property type="component" value="Unassembled WGS sequence"/>
</dbReference>
<reference evidence="1 2" key="1">
    <citation type="submission" date="2018-06" db="EMBL/GenBank/DDBJ databases">
        <authorList>
            <consortium name="Pathogen Informatics"/>
            <person name="Doyle S."/>
        </authorList>
    </citation>
    <scope>NUCLEOTIDE SEQUENCE [LARGE SCALE GENOMIC DNA]</scope>
    <source>
        <strain evidence="1 2">NCTC11388</strain>
    </source>
</reference>
<protein>
    <submittedName>
        <fullName evidence="1">Uncharacterized protein</fullName>
    </submittedName>
</protein>
<accession>A0A380BIE1</accession>